<accession>A0A2N8SY45</accession>
<dbReference type="Gene3D" id="3.40.190.10">
    <property type="entry name" value="Periplasmic binding protein-like II"/>
    <property type="match status" value="2"/>
</dbReference>
<dbReference type="RefSeq" id="WP_102895119.1">
    <property type="nucleotide sequence ID" value="NZ_JAMOHU010000007.1"/>
</dbReference>
<dbReference type="Pfam" id="PF03466">
    <property type="entry name" value="LysR_substrate"/>
    <property type="match status" value="1"/>
</dbReference>
<dbReference type="SUPFAM" id="SSF46785">
    <property type="entry name" value="Winged helix' DNA-binding domain"/>
    <property type="match status" value="1"/>
</dbReference>
<gene>
    <name evidence="6" type="ORF">CXK94_16335</name>
</gene>
<dbReference type="EMBL" id="POUT01000009">
    <property type="protein sequence ID" value="PNG07378.1"/>
    <property type="molecule type" value="Genomic_DNA"/>
</dbReference>
<dbReference type="Proteomes" id="UP000236023">
    <property type="component" value="Unassembled WGS sequence"/>
</dbReference>
<dbReference type="PROSITE" id="PS50931">
    <property type="entry name" value="HTH_LYSR"/>
    <property type="match status" value="1"/>
</dbReference>
<dbReference type="PRINTS" id="PR00039">
    <property type="entry name" value="HTHLYSR"/>
</dbReference>
<protein>
    <submittedName>
        <fullName evidence="6">LysR family transcriptional regulator</fullName>
    </submittedName>
</protein>
<name>A0A2N8SY45_STUST</name>
<proteinExistence type="inferred from homology"/>
<dbReference type="InterPro" id="IPR036388">
    <property type="entry name" value="WH-like_DNA-bd_sf"/>
</dbReference>
<dbReference type="Pfam" id="PF00126">
    <property type="entry name" value="HTH_1"/>
    <property type="match status" value="1"/>
</dbReference>
<feature type="domain" description="HTH lysR-type" evidence="5">
    <location>
        <begin position="16"/>
        <end position="73"/>
    </location>
</feature>
<keyword evidence="2" id="KW-0805">Transcription regulation</keyword>
<evidence type="ECO:0000256" key="1">
    <source>
        <dbReference type="ARBA" id="ARBA00009437"/>
    </source>
</evidence>
<comment type="similarity">
    <text evidence="1">Belongs to the LysR transcriptional regulatory family.</text>
</comment>
<evidence type="ECO:0000313" key="6">
    <source>
        <dbReference type="EMBL" id="PNG07378.1"/>
    </source>
</evidence>
<dbReference type="InterPro" id="IPR000847">
    <property type="entry name" value="LysR_HTH_N"/>
</dbReference>
<evidence type="ECO:0000256" key="4">
    <source>
        <dbReference type="ARBA" id="ARBA00023163"/>
    </source>
</evidence>
<dbReference type="AlphaFoldDB" id="A0A2N8SY45"/>
<keyword evidence="4" id="KW-0804">Transcription</keyword>
<organism evidence="6 7">
    <name type="scientific">Stutzerimonas stutzeri</name>
    <name type="common">Pseudomonas stutzeri</name>
    <dbReference type="NCBI Taxonomy" id="316"/>
    <lineage>
        <taxon>Bacteria</taxon>
        <taxon>Pseudomonadati</taxon>
        <taxon>Pseudomonadota</taxon>
        <taxon>Gammaproteobacteria</taxon>
        <taxon>Pseudomonadales</taxon>
        <taxon>Pseudomonadaceae</taxon>
        <taxon>Stutzerimonas</taxon>
    </lineage>
</organism>
<dbReference type="GO" id="GO:0003677">
    <property type="term" value="F:DNA binding"/>
    <property type="evidence" value="ECO:0007669"/>
    <property type="project" value="UniProtKB-KW"/>
</dbReference>
<sequence>MSQSAEHLPTASLPLLESDVLRTFVAIAESGSFTRAAGQIHRTTSAVSMQIKRLEETLGRPLFVREARQVHLTPAGETLLGYARRLLRLNGEAVAHFLHPALHGRVRFGTPGDIGTRILPGLLALFACSHPAVEVDVSVGRSVEMIERIDAGELDLALVSVGNLGQDDSRGEPIHSEPLVWAGRAGGVAALRSPLPLALASPDCAWRRQALDALDRIGRDYRIAYSSEQAAGQEAAMIADLAIAPYPQSLLRPPLQRLDGQFGLPELGEYRIKLLRGSRRSEPVEVLAEHVIAAFAEYRRGRPGGNL</sequence>
<dbReference type="FunFam" id="1.10.10.10:FF:000001">
    <property type="entry name" value="LysR family transcriptional regulator"/>
    <property type="match status" value="1"/>
</dbReference>
<dbReference type="InterPro" id="IPR036390">
    <property type="entry name" value="WH_DNA-bd_sf"/>
</dbReference>
<dbReference type="PANTHER" id="PTHR30579">
    <property type="entry name" value="TRANSCRIPTIONAL REGULATOR"/>
    <property type="match status" value="1"/>
</dbReference>
<dbReference type="Gene3D" id="1.10.10.10">
    <property type="entry name" value="Winged helix-like DNA-binding domain superfamily/Winged helix DNA-binding domain"/>
    <property type="match status" value="1"/>
</dbReference>
<dbReference type="PANTHER" id="PTHR30579:SF7">
    <property type="entry name" value="HTH-TYPE TRANSCRIPTIONAL REGULATOR LRHA-RELATED"/>
    <property type="match status" value="1"/>
</dbReference>
<reference evidence="6 7" key="1">
    <citation type="submission" date="2018-01" db="EMBL/GenBank/DDBJ databases">
        <title>Denitrification phenotypes of diverse strains of Pseudomonas stutzeri.</title>
        <authorList>
            <person name="Milligan D.A."/>
            <person name="Bergaust L."/>
            <person name="Bakken L.R."/>
            <person name="Frostegard A."/>
        </authorList>
    </citation>
    <scope>NUCLEOTIDE SEQUENCE [LARGE SCALE GENOMIC DNA]</scope>
    <source>
        <strain evidence="6 7">24a75</strain>
    </source>
</reference>
<comment type="caution">
    <text evidence="6">The sequence shown here is derived from an EMBL/GenBank/DDBJ whole genome shotgun (WGS) entry which is preliminary data.</text>
</comment>
<dbReference type="SUPFAM" id="SSF53850">
    <property type="entry name" value="Periplasmic binding protein-like II"/>
    <property type="match status" value="1"/>
</dbReference>
<evidence type="ECO:0000313" key="7">
    <source>
        <dbReference type="Proteomes" id="UP000236023"/>
    </source>
</evidence>
<dbReference type="GO" id="GO:0003700">
    <property type="term" value="F:DNA-binding transcription factor activity"/>
    <property type="evidence" value="ECO:0007669"/>
    <property type="project" value="InterPro"/>
</dbReference>
<evidence type="ECO:0000259" key="5">
    <source>
        <dbReference type="PROSITE" id="PS50931"/>
    </source>
</evidence>
<dbReference type="InterPro" id="IPR005119">
    <property type="entry name" value="LysR_subst-bd"/>
</dbReference>
<keyword evidence="3" id="KW-0238">DNA-binding</keyword>
<dbReference type="InterPro" id="IPR050176">
    <property type="entry name" value="LTTR"/>
</dbReference>
<evidence type="ECO:0000256" key="2">
    <source>
        <dbReference type="ARBA" id="ARBA00023015"/>
    </source>
</evidence>
<evidence type="ECO:0000256" key="3">
    <source>
        <dbReference type="ARBA" id="ARBA00023125"/>
    </source>
</evidence>